<dbReference type="Gene3D" id="2.60.120.10">
    <property type="entry name" value="Jelly Rolls"/>
    <property type="match status" value="1"/>
</dbReference>
<dbReference type="EMBL" id="RYUM01000021">
    <property type="protein sequence ID" value="RYQ17644.1"/>
    <property type="molecule type" value="Genomic_DNA"/>
</dbReference>
<dbReference type="Gene3D" id="3.40.50.720">
    <property type="entry name" value="NAD(P)-binding Rossmann-like Domain"/>
    <property type="match status" value="1"/>
</dbReference>
<dbReference type="Proteomes" id="UP000291187">
    <property type="component" value="Unassembled WGS sequence"/>
</dbReference>
<reference evidence="4 5" key="1">
    <citation type="submission" date="2018-12" db="EMBL/GenBank/DDBJ databases">
        <title>Unveiling genomic diversity among members of the Bifidobacterium pseudolongum species, a widely distributed gut commensal of the animal kingdom.</title>
        <authorList>
            <person name="Lugli G.A."/>
            <person name="Duranti S."/>
            <person name="Albert K."/>
            <person name="Mancabelli L."/>
            <person name="Napoli S."/>
            <person name="Viappiani A."/>
            <person name="Anzalone R."/>
            <person name="Longhi G."/>
            <person name="Milani C."/>
            <person name="Turroni F."/>
            <person name="Alessandri G."/>
            <person name="Sela D.A."/>
            <person name="Van Sinderen D."/>
            <person name="Ventura M."/>
        </authorList>
    </citation>
    <scope>NUCLEOTIDE SEQUENCE [LARGE SCALE GENOMIC DNA]</scope>
    <source>
        <strain evidence="4 5">2071B</strain>
    </source>
</reference>
<gene>
    <name evidence="4" type="ORF">PG2071B_1485</name>
</gene>
<dbReference type="InterPro" id="IPR014710">
    <property type="entry name" value="RmlC-like_jellyroll"/>
</dbReference>
<evidence type="ECO:0000313" key="5">
    <source>
        <dbReference type="Proteomes" id="UP000291187"/>
    </source>
</evidence>
<comment type="function">
    <text evidence="2">Catalyzes the reduction of dTDP-6-deoxy-L-lyxo-4-hexulose to yield dTDP-L-rhamnose.</text>
</comment>
<dbReference type="EC" id="1.1.1.133" evidence="2"/>
<feature type="domain" description="RmlD-like substrate binding" evidence="3">
    <location>
        <begin position="81"/>
        <end position="370"/>
    </location>
</feature>
<organism evidence="4 5">
    <name type="scientific">Bifidobacterium pseudolongum subsp. globosum</name>
    <dbReference type="NCBI Taxonomy" id="1690"/>
    <lineage>
        <taxon>Bacteria</taxon>
        <taxon>Bacillati</taxon>
        <taxon>Actinomycetota</taxon>
        <taxon>Actinomycetes</taxon>
        <taxon>Bifidobacteriales</taxon>
        <taxon>Bifidobacteriaceae</taxon>
        <taxon>Bifidobacterium</taxon>
    </lineage>
</organism>
<accession>A0A4Q5A599</accession>
<proteinExistence type="inferred from homology"/>
<dbReference type="UniPathway" id="UPA00124"/>
<dbReference type="Pfam" id="PF04321">
    <property type="entry name" value="RmlD_sub_bind"/>
    <property type="match status" value="1"/>
</dbReference>
<dbReference type="GO" id="GO:0019305">
    <property type="term" value="P:dTDP-rhamnose biosynthetic process"/>
    <property type="evidence" value="ECO:0007669"/>
    <property type="project" value="UniProtKB-UniPathway"/>
</dbReference>
<comment type="caution">
    <text evidence="4">The sequence shown here is derived from an EMBL/GenBank/DDBJ whole genome shotgun (WGS) entry which is preliminary data.</text>
</comment>
<name>A0A4Q5A599_9BIFI</name>
<dbReference type="InterPro" id="IPR036291">
    <property type="entry name" value="NAD(P)-bd_dom_sf"/>
</dbReference>
<dbReference type="InterPro" id="IPR005913">
    <property type="entry name" value="dTDP_dehydrorham_reduct"/>
</dbReference>
<dbReference type="GO" id="GO:0008831">
    <property type="term" value="F:dTDP-4-dehydrorhamnose reductase activity"/>
    <property type="evidence" value="ECO:0007669"/>
    <property type="project" value="UniProtKB-EC"/>
</dbReference>
<protein>
    <recommendedName>
        <fullName evidence="2">dTDP-4-dehydrorhamnose reductase</fullName>
        <ecNumber evidence="2">1.1.1.133</ecNumber>
    </recommendedName>
</protein>
<comment type="similarity">
    <text evidence="1 2">Belongs to the dTDP-4-dehydrorhamnose reductase family.</text>
</comment>
<dbReference type="PANTHER" id="PTHR10491">
    <property type="entry name" value="DTDP-4-DEHYDRORHAMNOSE REDUCTASE"/>
    <property type="match status" value="1"/>
</dbReference>
<evidence type="ECO:0000313" key="4">
    <source>
        <dbReference type="EMBL" id="RYQ17644.1"/>
    </source>
</evidence>
<keyword evidence="2" id="KW-0521">NADP</keyword>
<dbReference type="PANTHER" id="PTHR10491:SF4">
    <property type="entry name" value="METHIONINE ADENOSYLTRANSFERASE 2 SUBUNIT BETA"/>
    <property type="match status" value="1"/>
</dbReference>
<dbReference type="SUPFAM" id="SSF51182">
    <property type="entry name" value="RmlC-like cupins"/>
    <property type="match status" value="1"/>
</dbReference>
<sequence length="378" mass="41775">MEFEKELKVTETNIPGLLVFDLPVHGDNRSWFKENWQKAKMTALGLPADFQWPIPLEESERSEADLHHPMLKDAKPMVLRRTLVTGANGQLGRAIREYVQEHGLEGFEFTDIDEFYFSDPAAYAQIDWSLYGTIINAGAYTAVDKVETPEGRAAAWKANAQGPALLAKTATEHNLTLVHISSDYVFDGVAQVHDEEESFTPLGVYGQTKAAGDIAVATAPKHYILCSSWVIGDGHNFVKTMISLSDRVANPDEALEQVTVVDDQIGRLTFTQDMARAIFFLLEREAPYGTYDLTLSGDSVSWAAIAREVFAQANVNAQAVAPINTEEYFANATVPVNPRPAYSTLDLAKIEETGIEPSDWRDEFHTYVAAARKGSGRA</sequence>
<dbReference type="SUPFAM" id="SSF51735">
    <property type="entry name" value="NAD(P)-binding Rossmann-fold domains"/>
    <property type="match status" value="1"/>
</dbReference>
<evidence type="ECO:0000256" key="1">
    <source>
        <dbReference type="ARBA" id="ARBA00010944"/>
    </source>
</evidence>
<dbReference type="RefSeq" id="WP_129864659.1">
    <property type="nucleotide sequence ID" value="NZ_RYUM01000021.1"/>
</dbReference>
<dbReference type="AlphaFoldDB" id="A0A4Q5A599"/>
<dbReference type="InterPro" id="IPR011051">
    <property type="entry name" value="RmlC_Cupin_sf"/>
</dbReference>
<dbReference type="CDD" id="cd05254">
    <property type="entry name" value="dTDP_HR_like_SDR_e"/>
    <property type="match status" value="1"/>
</dbReference>
<evidence type="ECO:0000256" key="2">
    <source>
        <dbReference type="RuleBase" id="RU364082"/>
    </source>
</evidence>
<evidence type="ECO:0000259" key="3">
    <source>
        <dbReference type="Pfam" id="PF04321"/>
    </source>
</evidence>
<dbReference type="InterPro" id="IPR029903">
    <property type="entry name" value="RmlD-like-bd"/>
</dbReference>
<comment type="pathway">
    <text evidence="2">Carbohydrate biosynthesis; dTDP-L-rhamnose biosynthesis.</text>
</comment>
<keyword evidence="2" id="KW-0560">Oxidoreductase</keyword>
<dbReference type="Gene3D" id="3.90.25.10">
    <property type="entry name" value="UDP-galactose 4-epimerase, domain 1"/>
    <property type="match status" value="1"/>
</dbReference>